<evidence type="ECO:0000313" key="1">
    <source>
        <dbReference type="EMBL" id="RDE93841.1"/>
    </source>
</evidence>
<organism evidence="1 2">
    <name type="scientific">Haemophilus parainfluenzae</name>
    <dbReference type="NCBI Taxonomy" id="729"/>
    <lineage>
        <taxon>Bacteria</taxon>
        <taxon>Pseudomonadati</taxon>
        <taxon>Pseudomonadota</taxon>
        <taxon>Gammaproteobacteria</taxon>
        <taxon>Pasteurellales</taxon>
        <taxon>Pasteurellaceae</taxon>
        <taxon>Haemophilus</taxon>
    </lineage>
</organism>
<reference evidence="1 2" key="1">
    <citation type="submission" date="2018-05" db="EMBL/GenBank/DDBJ databases">
        <title>Draft Genome Sequences for a Diverse set of 7 Haemophilus Species.</title>
        <authorList>
            <person name="Nichols M."/>
            <person name="Topaz N."/>
            <person name="Wang X."/>
            <person name="Wang X."/>
            <person name="Boxrud D."/>
        </authorList>
    </citation>
    <scope>NUCLEOTIDE SEQUENCE [LARGE SCALE GENOMIC DNA]</scope>
    <source>
        <strain evidence="1 2">C2008001710</strain>
    </source>
</reference>
<comment type="caution">
    <text evidence="1">The sequence shown here is derived from an EMBL/GenBank/DDBJ whole genome shotgun (WGS) entry which is preliminary data.</text>
</comment>
<name>A0A369YG53_HAEPA</name>
<dbReference type="AlphaFoldDB" id="A0A369YG53"/>
<gene>
    <name evidence="1" type="ORF">DPV87_03965</name>
</gene>
<protein>
    <submittedName>
        <fullName evidence="1">Sodium:sulfate symporter</fullName>
    </submittedName>
</protein>
<dbReference type="EMBL" id="QEPW01000005">
    <property type="protein sequence ID" value="RDE93841.1"/>
    <property type="molecule type" value="Genomic_DNA"/>
</dbReference>
<evidence type="ECO:0000313" key="2">
    <source>
        <dbReference type="Proteomes" id="UP000253910"/>
    </source>
</evidence>
<sequence length="39" mass="4415">MELFKGKAAHKILRKMTALSGIISPNFNKLTQNNEFIPI</sequence>
<proteinExistence type="predicted"/>
<dbReference type="Proteomes" id="UP000253910">
    <property type="component" value="Unassembled WGS sequence"/>
</dbReference>
<accession>A0A369YG53</accession>